<dbReference type="PANTHER" id="PTHR12928">
    <property type="entry name" value="FRG1 PROTEIN"/>
    <property type="match status" value="1"/>
</dbReference>
<evidence type="ECO:0000256" key="4">
    <source>
        <dbReference type="SAM" id="MobiDB-lite"/>
    </source>
</evidence>
<evidence type="ECO:0000313" key="5">
    <source>
        <dbReference type="EMBL" id="KAL3423515.1"/>
    </source>
</evidence>
<gene>
    <name evidence="5" type="ORF">PVAG01_05262</name>
</gene>
<reference evidence="5 6" key="1">
    <citation type="submission" date="2024-06" db="EMBL/GenBank/DDBJ databases">
        <title>Complete genome of Phlyctema vagabunda strain 19-DSS-EL-015.</title>
        <authorList>
            <person name="Fiorenzani C."/>
        </authorList>
    </citation>
    <scope>NUCLEOTIDE SEQUENCE [LARGE SCALE GENOMIC DNA]</scope>
    <source>
        <strain evidence="5 6">19-DSS-EL-015</strain>
    </source>
</reference>
<dbReference type="InterPro" id="IPR008999">
    <property type="entry name" value="Actin-crosslinking"/>
</dbReference>
<comment type="subcellular location">
    <subcellularLocation>
        <location evidence="1">Nucleus</location>
        <location evidence="1">Nucleolus</location>
    </subcellularLocation>
</comment>
<protein>
    <recommendedName>
        <fullName evidence="7">Actin-crosslinking protein</fullName>
    </recommendedName>
</protein>
<accession>A0ABR4PJM7</accession>
<evidence type="ECO:0000256" key="3">
    <source>
        <dbReference type="ARBA" id="ARBA00023242"/>
    </source>
</evidence>
<dbReference type="Gene3D" id="2.80.10.50">
    <property type="match status" value="1"/>
</dbReference>
<sequence>MVKALTFKGDKKTKKRKRVDTAEKFGDSSSTKRREGGEEEEEEADDDGENASGSAVAPVAADVDDDSWVTAEAATDVMGPVVFVLPSDPPTCIACDTSGKVFASALENVIDKDPATAEPHDVRQVWVANRVAGTETFSFKGHHGRYLSCDKYGILTAATEAVSPLESFLAIPTADTPGTFQIQSQNDTFVTIKASTSSKANALPEIRGDADTITFNTTLRIRMQARFKPKLKANKAEKAREKISRKELEEAVGRRLEDDEVRKLKKARREGDYHEALLLIKVKNKHDKYS</sequence>
<dbReference type="CDD" id="cd23339">
    <property type="entry name" value="beta-trefoil_FSCN_fungal_FRG1-like"/>
    <property type="match status" value="1"/>
</dbReference>
<dbReference type="PANTHER" id="PTHR12928:SF0">
    <property type="entry name" value="FSHD REGION GENE 1"/>
    <property type="match status" value="1"/>
</dbReference>
<evidence type="ECO:0000256" key="1">
    <source>
        <dbReference type="ARBA" id="ARBA00004604"/>
    </source>
</evidence>
<organism evidence="5 6">
    <name type="scientific">Phlyctema vagabunda</name>
    <dbReference type="NCBI Taxonomy" id="108571"/>
    <lineage>
        <taxon>Eukaryota</taxon>
        <taxon>Fungi</taxon>
        <taxon>Dikarya</taxon>
        <taxon>Ascomycota</taxon>
        <taxon>Pezizomycotina</taxon>
        <taxon>Leotiomycetes</taxon>
        <taxon>Helotiales</taxon>
        <taxon>Dermateaceae</taxon>
        <taxon>Phlyctema</taxon>
    </lineage>
</organism>
<dbReference type="SUPFAM" id="SSF50405">
    <property type="entry name" value="Actin-crosslinking proteins"/>
    <property type="match status" value="1"/>
</dbReference>
<dbReference type="Pfam" id="PF06229">
    <property type="entry name" value="FRG1"/>
    <property type="match status" value="1"/>
</dbReference>
<evidence type="ECO:0000313" key="6">
    <source>
        <dbReference type="Proteomes" id="UP001629113"/>
    </source>
</evidence>
<feature type="compositionally biased region" description="Basic and acidic residues" evidence="4">
    <location>
        <begin position="19"/>
        <end position="36"/>
    </location>
</feature>
<dbReference type="Proteomes" id="UP001629113">
    <property type="component" value="Unassembled WGS sequence"/>
</dbReference>
<comment type="caution">
    <text evidence="5">The sequence shown here is derived from an EMBL/GenBank/DDBJ whole genome shotgun (WGS) entry which is preliminary data.</text>
</comment>
<feature type="compositionally biased region" description="Acidic residues" evidence="4">
    <location>
        <begin position="37"/>
        <end position="49"/>
    </location>
</feature>
<proteinExistence type="inferred from homology"/>
<evidence type="ECO:0008006" key="7">
    <source>
        <dbReference type="Google" id="ProtNLM"/>
    </source>
</evidence>
<feature type="compositionally biased region" description="Low complexity" evidence="4">
    <location>
        <begin position="51"/>
        <end position="61"/>
    </location>
</feature>
<comment type="similarity">
    <text evidence="2">Belongs to the FRG1 family.</text>
</comment>
<keyword evidence="6" id="KW-1185">Reference proteome</keyword>
<evidence type="ECO:0000256" key="2">
    <source>
        <dbReference type="ARBA" id="ARBA00010878"/>
    </source>
</evidence>
<feature type="region of interest" description="Disordered" evidence="4">
    <location>
        <begin position="1"/>
        <end position="62"/>
    </location>
</feature>
<dbReference type="EMBL" id="JBFCZG010000004">
    <property type="protein sequence ID" value="KAL3423515.1"/>
    <property type="molecule type" value="Genomic_DNA"/>
</dbReference>
<name>A0ABR4PJM7_9HELO</name>
<dbReference type="InterPro" id="IPR010414">
    <property type="entry name" value="FRG1"/>
</dbReference>
<keyword evidence="3" id="KW-0539">Nucleus</keyword>